<evidence type="ECO:0000313" key="2">
    <source>
        <dbReference type="EMBL" id="VAW61749.1"/>
    </source>
</evidence>
<reference evidence="2" key="1">
    <citation type="submission" date="2018-06" db="EMBL/GenBank/DDBJ databases">
        <authorList>
            <person name="Zhirakovskaya E."/>
        </authorList>
    </citation>
    <scope>NUCLEOTIDE SEQUENCE</scope>
</reference>
<keyword evidence="1" id="KW-0812">Transmembrane</keyword>
<keyword evidence="1" id="KW-1133">Transmembrane helix</keyword>
<feature type="transmembrane region" description="Helical" evidence="1">
    <location>
        <begin position="21"/>
        <end position="50"/>
    </location>
</feature>
<dbReference type="AlphaFoldDB" id="A0A3B0XJ46"/>
<protein>
    <submittedName>
        <fullName evidence="2">Uncharacterized protein</fullName>
    </submittedName>
</protein>
<proteinExistence type="predicted"/>
<gene>
    <name evidence="2" type="ORF">MNBD_GAMMA10-1237</name>
</gene>
<evidence type="ECO:0000256" key="1">
    <source>
        <dbReference type="SAM" id="Phobius"/>
    </source>
</evidence>
<dbReference type="EMBL" id="UOFJ01000050">
    <property type="protein sequence ID" value="VAW61749.1"/>
    <property type="molecule type" value="Genomic_DNA"/>
</dbReference>
<feature type="transmembrane region" description="Helical" evidence="1">
    <location>
        <begin position="56"/>
        <end position="79"/>
    </location>
</feature>
<name>A0A3B0XJ46_9ZZZZ</name>
<organism evidence="2">
    <name type="scientific">hydrothermal vent metagenome</name>
    <dbReference type="NCBI Taxonomy" id="652676"/>
    <lineage>
        <taxon>unclassified sequences</taxon>
        <taxon>metagenomes</taxon>
        <taxon>ecological metagenomes</taxon>
    </lineage>
</organism>
<sequence>MQLDKIIIALRERNSWEAMDLGVKLMYAMWPLILLPWLILMSAVLVISLFVQWQGYGYLALFFMWWLKPVYESLLLYILSRSVFGEYLSTGDVYSSAGQWLKTGWRSWLFIWRISPSRSFNMSVHLLEGLKGVLRKKRLTSLHQVIGLNAYAVTVMGLFFEIVLALTLFSIIAYLAPDIAGGDSSNVSRGDAGAAQVSQELIWLIIAACVYGVTLFILEPFYVAAGFMLYLNRRTQLEGWDIELDFKKMVQRIHRQTGLLDEPAGAHTKSDDHV</sequence>
<feature type="transmembrane region" description="Helical" evidence="1">
    <location>
        <begin position="145"/>
        <end position="176"/>
    </location>
</feature>
<keyword evidence="1" id="KW-0472">Membrane</keyword>
<accession>A0A3B0XJ46</accession>
<feature type="transmembrane region" description="Helical" evidence="1">
    <location>
        <begin position="201"/>
        <end position="231"/>
    </location>
</feature>